<evidence type="ECO:0000256" key="4">
    <source>
        <dbReference type="ARBA" id="ARBA00022989"/>
    </source>
</evidence>
<evidence type="ECO:0000256" key="8">
    <source>
        <dbReference type="ARBA" id="ARBA00023214"/>
    </source>
</evidence>
<evidence type="ECO:0000256" key="6">
    <source>
        <dbReference type="ARBA" id="ARBA00023136"/>
    </source>
</evidence>
<keyword evidence="2" id="KW-0813">Transport</keyword>
<dbReference type="PRINTS" id="PR00762">
    <property type="entry name" value="CLCHANNEL"/>
</dbReference>
<feature type="transmembrane region" description="Helical" evidence="10">
    <location>
        <begin position="12"/>
        <end position="38"/>
    </location>
</feature>
<dbReference type="AlphaFoldDB" id="Q8FUE0"/>
<dbReference type="PANTHER" id="PTHR43427:SF6">
    <property type="entry name" value="CHLORIDE CHANNEL PROTEIN CLC-E"/>
    <property type="match status" value="1"/>
</dbReference>
<keyword evidence="5" id="KW-0406">Ion transport</keyword>
<dbReference type="InterPro" id="IPR001807">
    <property type="entry name" value="ClC"/>
</dbReference>
<keyword evidence="4 10" id="KW-1133">Transmembrane helix</keyword>
<keyword evidence="6 10" id="KW-0472">Membrane</keyword>
<evidence type="ECO:0000256" key="1">
    <source>
        <dbReference type="ARBA" id="ARBA00004141"/>
    </source>
</evidence>
<dbReference type="eggNOG" id="COG0038">
    <property type="taxonomic scope" value="Bacteria"/>
</dbReference>
<evidence type="ECO:0000256" key="2">
    <source>
        <dbReference type="ARBA" id="ARBA00022448"/>
    </source>
</evidence>
<feature type="transmembrane region" description="Helical" evidence="10">
    <location>
        <begin position="392"/>
        <end position="412"/>
    </location>
</feature>
<name>Q8FUE0_COREF</name>
<organism evidence="11 12">
    <name type="scientific">Corynebacterium efficiens (strain DSM 44549 / YS-314 / AJ 12310 / JCM 11189 / NBRC 100395)</name>
    <dbReference type="NCBI Taxonomy" id="196164"/>
    <lineage>
        <taxon>Bacteria</taxon>
        <taxon>Bacillati</taxon>
        <taxon>Actinomycetota</taxon>
        <taxon>Actinomycetes</taxon>
        <taxon>Mycobacteriales</taxon>
        <taxon>Corynebacteriaceae</taxon>
        <taxon>Corynebacterium</taxon>
    </lineage>
</organism>
<feature type="transmembrane region" description="Helical" evidence="10">
    <location>
        <begin position="153"/>
        <end position="178"/>
    </location>
</feature>
<feature type="transmembrane region" description="Helical" evidence="10">
    <location>
        <begin position="332"/>
        <end position="351"/>
    </location>
</feature>
<dbReference type="InterPro" id="IPR014743">
    <property type="entry name" value="Cl-channel_core"/>
</dbReference>
<evidence type="ECO:0000313" key="12">
    <source>
        <dbReference type="Proteomes" id="UP000001409"/>
    </source>
</evidence>
<dbReference type="InterPro" id="IPR050368">
    <property type="entry name" value="ClC-type_chloride_channel"/>
</dbReference>
<evidence type="ECO:0000256" key="9">
    <source>
        <dbReference type="ARBA" id="ARBA00023303"/>
    </source>
</evidence>
<comment type="subcellular location">
    <subcellularLocation>
        <location evidence="1">Membrane</location>
        <topology evidence="1">Multi-pass membrane protein</topology>
    </subcellularLocation>
</comment>
<keyword evidence="9" id="KW-0407">Ion channel</keyword>
<dbReference type="GO" id="GO:0005254">
    <property type="term" value="F:chloride channel activity"/>
    <property type="evidence" value="ECO:0007669"/>
    <property type="project" value="UniProtKB-KW"/>
</dbReference>
<dbReference type="GO" id="GO:0034707">
    <property type="term" value="C:chloride channel complex"/>
    <property type="evidence" value="ECO:0007669"/>
    <property type="project" value="UniProtKB-KW"/>
</dbReference>
<sequence>MPHRLPMTRIPLNRLAVVATIIGVLTGLFVAALNWAAIGVERLVYGADHLNNANPTADVTPARLAVTLVVLGFVMSWAWFIVHRWGRTPVSVVGALRGEKMPLPETAASAFLQVITVAAGAPVGAENAPRLAGSLVGERFSHWLRLDLDATRILVASAAGAALGASFHLPLAGVLFALEVLLVETSTRTVVISVVTTTAAVATTGLFVPIPAVFTTVPLNEDPRMLLLAVIVGAIAGLGGHFFSRAATHAAARAPRGPAILWQMPLGFLLIAAIVYAHPTALANPRSISDHLLNDDLLTPTLLSLLGLLALRVLLFLIAFRVGTIGGNLMPSFALGTITGALVGTLLHPLLNLPIPAAALLGAAAFLSTAMAAPLFGLIAAVEFTDMEPQGYLPIFLTVASAILAVRLFTVLTDQTVRALPITYANWTGELK</sequence>
<dbReference type="Proteomes" id="UP000001409">
    <property type="component" value="Chromosome"/>
</dbReference>
<evidence type="ECO:0000256" key="3">
    <source>
        <dbReference type="ARBA" id="ARBA00022692"/>
    </source>
</evidence>
<proteinExistence type="predicted"/>
<evidence type="ECO:0000256" key="10">
    <source>
        <dbReference type="SAM" id="Phobius"/>
    </source>
</evidence>
<feature type="transmembrane region" description="Helical" evidence="10">
    <location>
        <begin position="297"/>
        <end position="320"/>
    </location>
</feature>
<dbReference type="RefSeq" id="WP_011074803.1">
    <property type="nucleotide sequence ID" value="NC_004369.1"/>
</dbReference>
<keyword evidence="3 10" id="KW-0812">Transmembrane</keyword>
<evidence type="ECO:0000313" key="11">
    <source>
        <dbReference type="EMBL" id="BAC16890.1"/>
    </source>
</evidence>
<dbReference type="PANTHER" id="PTHR43427">
    <property type="entry name" value="CHLORIDE CHANNEL PROTEIN CLC-E"/>
    <property type="match status" value="1"/>
</dbReference>
<dbReference type="Gene3D" id="1.10.3080.10">
    <property type="entry name" value="Clc chloride channel"/>
    <property type="match status" value="1"/>
</dbReference>
<feature type="transmembrane region" description="Helical" evidence="10">
    <location>
        <begin position="357"/>
        <end position="380"/>
    </location>
</feature>
<keyword evidence="8" id="KW-0868">Chloride</keyword>
<evidence type="ECO:0008006" key="13">
    <source>
        <dbReference type="Google" id="ProtNLM"/>
    </source>
</evidence>
<dbReference type="EMBL" id="BA000035">
    <property type="protein sequence ID" value="BAC16890.1"/>
    <property type="molecule type" value="Genomic_DNA"/>
</dbReference>
<protein>
    <recommendedName>
        <fullName evidence="13">Chloride channel protein</fullName>
    </recommendedName>
</protein>
<dbReference type="HOGENOM" id="CLU_015263_0_1_11"/>
<dbReference type="KEGG" id="cef:CE0080"/>
<feature type="transmembrane region" description="Helical" evidence="10">
    <location>
        <begin position="64"/>
        <end position="82"/>
    </location>
</feature>
<accession>Q8FUE0</accession>
<evidence type="ECO:0000256" key="7">
    <source>
        <dbReference type="ARBA" id="ARBA00023173"/>
    </source>
</evidence>
<dbReference type="STRING" id="196164.gene:10740470"/>
<evidence type="ECO:0000256" key="5">
    <source>
        <dbReference type="ARBA" id="ARBA00023065"/>
    </source>
</evidence>
<reference evidence="11 12" key="1">
    <citation type="journal article" date="2003" name="Genome Res.">
        <title>Comparative complete genome sequence analysis of the amino acid replacements responsible for the thermostability of Corynebacterium efficiens.</title>
        <authorList>
            <person name="Nishio Y."/>
            <person name="Nakamura Y."/>
            <person name="Kawarabayasi Y."/>
            <person name="Usuda Y."/>
            <person name="Kimura E."/>
            <person name="Sugimoto S."/>
            <person name="Matsui K."/>
            <person name="Yamagishi A."/>
            <person name="Kikuchi H."/>
            <person name="Ikeo K."/>
            <person name="Gojobori T."/>
        </authorList>
    </citation>
    <scope>NUCLEOTIDE SEQUENCE [LARGE SCALE GENOMIC DNA]</scope>
    <source>
        <strain evidence="12">DSM 44549 / YS-314 / AJ 12310 / JCM 11189 / NBRC 100395</strain>
    </source>
</reference>
<feature type="transmembrane region" description="Helical" evidence="10">
    <location>
        <begin position="190"/>
        <end position="214"/>
    </location>
</feature>
<keyword evidence="12" id="KW-1185">Reference proteome</keyword>
<dbReference type="SUPFAM" id="SSF81340">
    <property type="entry name" value="Clc chloride channel"/>
    <property type="match status" value="1"/>
</dbReference>
<keyword evidence="7" id="KW-0869">Chloride channel</keyword>
<feature type="transmembrane region" description="Helical" evidence="10">
    <location>
        <begin position="226"/>
        <end position="247"/>
    </location>
</feature>
<dbReference type="Pfam" id="PF00654">
    <property type="entry name" value="Voltage_CLC"/>
    <property type="match status" value="1"/>
</dbReference>
<feature type="transmembrane region" description="Helical" evidence="10">
    <location>
        <begin position="259"/>
        <end position="277"/>
    </location>
</feature>